<accession>A0A0F4Z9A0</accession>
<dbReference type="Gene3D" id="1.25.40.820">
    <property type="match status" value="1"/>
</dbReference>
<sequence length="274" mass="30856">MGPNVTASKLKSILKKSQILDEEDDEAIAERQKHAREVAIKHAKAIQVRKEIEAQVLDSLVILSEFPRDRSPACSALNPAVPDVHEFKARIRFFQSGDYDDLVEERNHNGLCGYSLCAKPRIKVAGTGAWKIVNTGRKDFNIVPKADIEKWCSTKCARRAMYIRLQLVETTVWERAGNHLIQIDLLDEGQKNAAAMNQIVSDMDKMKLNEDMQTTKNLRELAQERGESGRYGNDTTRVPVTIAPKEDVVMTSDHEEDNDPDSHMLIDGYKPTIG</sequence>
<gene>
    <name evidence="15" type="ORF">TD95_001134</name>
</gene>
<dbReference type="EC" id="3.1.3.16" evidence="12"/>
<evidence type="ECO:0000259" key="14">
    <source>
        <dbReference type="PROSITE" id="PS51479"/>
    </source>
</evidence>
<dbReference type="OrthoDB" id="2590500at2759"/>
<keyword evidence="8 12" id="KW-0539">Nucleus</keyword>
<comment type="catalytic activity">
    <reaction evidence="10 12">
        <text>O-phospho-L-threonyl-[protein] + H2O = L-threonyl-[protein] + phosphate</text>
        <dbReference type="Rhea" id="RHEA:47004"/>
        <dbReference type="Rhea" id="RHEA-COMP:11060"/>
        <dbReference type="Rhea" id="RHEA-COMP:11605"/>
        <dbReference type="ChEBI" id="CHEBI:15377"/>
        <dbReference type="ChEBI" id="CHEBI:30013"/>
        <dbReference type="ChEBI" id="CHEBI:43474"/>
        <dbReference type="ChEBI" id="CHEBI:61977"/>
        <dbReference type="EC" id="3.1.3.16"/>
    </reaction>
</comment>
<dbReference type="PANTHER" id="PTHR14732">
    <property type="entry name" value="RNA POLYMERASE II SUBUNIT B1 CTD PHOSPHATASE RPAP2-RELATED"/>
    <property type="match status" value="1"/>
</dbReference>
<keyword evidence="6 12" id="KW-0862">Zinc</keyword>
<dbReference type="GO" id="GO:0043175">
    <property type="term" value="F:RNA polymerase core enzyme binding"/>
    <property type="evidence" value="ECO:0007669"/>
    <property type="project" value="UniProtKB-UniRule"/>
</dbReference>
<dbReference type="GO" id="GO:0008270">
    <property type="term" value="F:zinc ion binding"/>
    <property type="evidence" value="ECO:0007669"/>
    <property type="project" value="UniProtKB-KW"/>
</dbReference>
<keyword evidence="5 12" id="KW-0378">Hydrolase</keyword>
<evidence type="ECO:0000256" key="5">
    <source>
        <dbReference type="ARBA" id="ARBA00022801"/>
    </source>
</evidence>
<name>A0A0F4Z9A0_9PEZI</name>
<evidence type="ECO:0000256" key="6">
    <source>
        <dbReference type="ARBA" id="ARBA00022833"/>
    </source>
</evidence>
<keyword evidence="16" id="KW-1185">Reference proteome</keyword>
<evidence type="ECO:0000256" key="2">
    <source>
        <dbReference type="ARBA" id="ARBA00005676"/>
    </source>
</evidence>
<comment type="subcellular location">
    <subcellularLocation>
        <location evidence="1 12">Nucleus</location>
    </subcellularLocation>
</comment>
<reference evidence="15 16" key="1">
    <citation type="submission" date="2015-03" db="EMBL/GenBank/DDBJ databases">
        <authorList>
            <person name="Radwan O."/>
            <person name="Al-Naeli F.A."/>
            <person name="Rendon G.A."/>
            <person name="Fields C."/>
        </authorList>
    </citation>
    <scope>NUCLEOTIDE SEQUENCE [LARGE SCALE GENOMIC DNA]</scope>
    <source>
        <strain evidence="15">CR-DP1</strain>
    </source>
</reference>
<dbReference type="PANTHER" id="PTHR14732:SF0">
    <property type="entry name" value="RNA POLYMERASE II SUBUNIT B1 CTD PHOSPHATASE RPAP2-RELATED"/>
    <property type="match status" value="1"/>
</dbReference>
<dbReference type="Pfam" id="PF04181">
    <property type="entry name" value="RPAP2_Rtr1"/>
    <property type="match status" value="1"/>
</dbReference>
<dbReference type="Proteomes" id="UP000033483">
    <property type="component" value="Unassembled WGS sequence"/>
</dbReference>
<protein>
    <recommendedName>
        <fullName evidence="12">RNA polymerase II subunit B1 CTD phosphatase RPAP2 homolog</fullName>
        <ecNumber evidence="12">3.1.3.16</ecNumber>
    </recommendedName>
</protein>
<evidence type="ECO:0000313" key="16">
    <source>
        <dbReference type="Proteomes" id="UP000033483"/>
    </source>
</evidence>
<evidence type="ECO:0000256" key="12">
    <source>
        <dbReference type="RuleBase" id="RU367080"/>
    </source>
</evidence>
<evidence type="ECO:0000256" key="11">
    <source>
        <dbReference type="PROSITE-ProRule" id="PRU00812"/>
    </source>
</evidence>
<dbReference type="GO" id="GO:0005737">
    <property type="term" value="C:cytoplasm"/>
    <property type="evidence" value="ECO:0007669"/>
    <property type="project" value="TreeGrafter"/>
</dbReference>
<dbReference type="InterPro" id="IPR038534">
    <property type="entry name" value="Rtr1/RPAP2_sf"/>
</dbReference>
<dbReference type="PROSITE" id="PS51479">
    <property type="entry name" value="ZF_RTR1"/>
    <property type="match status" value="1"/>
</dbReference>
<dbReference type="InterPro" id="IPR039693">
    <property type="entry name" value="Rtr1/RPAP2"/>
</dbReference>
<comment type="similarity">
    <text evidence="2 11 12">Belongs to the RPAP2 family.</text>
</comment>
<feature type="domain" description="RTR1-type" evidence="14">
    <location>
        <begin position="89"/>
        <end position="176"/>
    </location>
</feature>
<comment type="caution">
    <text evidence="15">The sequence shown here is derived from an EMBL/GenBank/DDBJ whole genome shotgun (WGS) entry which is preliminary data.</text>
</comment>
<keyword evidence="4 12" id="KW-0863">Zinc-finger</keyword>
<evidence type="ECO:0000256" key="8">
    <source>
        <dbReference type="ARBA" id="ARBA00023242"/>
    </source>
</evidence>
<keyword evidence="7 12" id="KW-0904">Protein phosphatase</keyword>
<dbReference type="GO" id="GO:0005634">
    <property type="term" value="C:nucleus"/>
    <property type="evidence" value="ECO:0007669"/>
    <property type="project" value="UniProtKB-SubCell"/>
</dbReference>
<evidence type="ECO:0000256" key="7">
    <source>
        <dbReference type="ARBA" id="ARBA00022912"/>
    </source>
</evidence>
<evidence type="ECO:0000256" key="13">
    <source>
        <dbReference type="SAM" id="MobiDB-lite"/>
    </source>
</evidence>
<evidence type="ECO:0000256" key="9">
    <source>
        <dbReference type="ARBA" id="ARBA00047761"/>
    </source>
</evidence>
<organism evidence="15 16">
    <name type="scientific">Thielaviopsis punctulata</name>
    <dbReference type="NCBI Taxonomy" id="72032"/>
    <lineage>
        <taxon>Eukaryota</taxon>
        <taxon>Fungi</taxon>
        <taxon>Dikarya</taxon>
        <taxon>Ascomycota</taxon>
        <taxon>Pezizomycotina</taxon>
        <taxon>Sordariomycetes</taxon>
        <taxon>Hypocreomycetidae</taxon>
        <taxon>Microascales</taxon>
        <taxon>Ceratocystidaceae</taxon>
        <taxon>Thielaviopsis</taxon>
    </lineage>
</organism>
<proteinExistence type="inferred from homology"/>
<evidence type="ECO:0000256" key="1">
    <source>
        <dbReference type="ARBA" id="ARBA00004123"/>
    </source>
</evidence>
<feature type="region of interest" description="Disordered" evidence="13">
    <location>
        <begin position="251"/>
        <end position="274"/>
    </location>
</feature>
<comment type="function">
    <text evidence="12">Putative RNA polymerase II subunit B1 C-terminal domain (CTD) phosphatase involved in RNA polymerase II transcription regulation.</text>
</comment>
<dbReference type="GO" id="GO:0008420">
    <property type="term" value="F:RNA polymerase II CTD heptapeptide repeat phosphatase activity"/>
    <property type="evidence" value="ECO:0007669"/>
    <property type="project" value="UniProtKB-UniRule"/>
</dbReference>
<evidence type="ECO:0000256" key="10">
    <source>
        <dbReference type="ARBA" id="ARBA00048336"/>
    </source>
</evidence>
<keyword evidence="3 12" id="KW-0479">Metal-binding</keyword>
<dbReference type="EMBL" id="LAEV01001896">
    <property type="protein sequence ID" value="KKA27089.1"/>
    <property type="molecule type" value="Genomic_DNA"/>
</dbReference>
<evidence type="ECO:0000256" key="3">
    <source>
        <dbReference type="ARBA" id="ARBA00022723"/>
    </source>
</evidence>
<evidence type="ECO:0000313" key="15">
    <source>
        <dbReference type="EMBL" id="KKA27089.1"/>
    </source>
</evidence>
<dbReference type="AlphaFoldDB" id="A0A0F4Z9A0"/>
<evidence type="ECO:0000256" key="4">
    <source>
        <dbReference type="ARBA" id="ARBA00022771"/>
    </source>
</evidence>
<dbReference type="InterPro" id="IPR007308">
    <property type="entry name" value="Rtr1/RPAP2_dom"/>
</dbReference>
<comment type="catalytic activity">
    <reaction evidence="9 12">
        <text>O-phospho-L-seryl-[protein] + H2O = L-seryl-[protein] + phosphate</text>
        <dbReference type="Rhea" id="RHEA:20629"/>
        <dbReference type="Rhea" id="RHEA-COMP:9863"/>
        <dbReference type="Rhea" id="RHEA-COMP:11604"/>
        <dbReference type="ChEBI" id="CHEBI:15377"/>
        <dbReference type="ChEBI" id="CHEBI:29999"/>
        <dbReference type="ChEBI" id="CHEBI:43474"/>
        <dbReference type="ChEBI" id="CHEBI:83421"/>
        <dbReference type="EC" id="3.1.3.16"/>
    </reaction>
</comment>